<dbReference type="Proteomes" id="UP000075880">
    <property type="component" value="Unassembled WGS sequence"/>
</dbReference>
<dbReference type="EnsemblMetazoa" id="ENSAATROPT014967">
    <property type="protein sequence ID" value="ENSAATROPP013532"/>
    <property type="gene ID" value="ENSAATROPG012161"/>
</dbReference>
<dbReference type="InterPro" id="IPR001660">
    <property type="entry name" value="SAM"/>
</dbReference>
<dbReference type="Gene3D" id="1.10.150.50">
    <property type="entry name" value="Transcription Factor, Ets-1"/>
    <property type="match status" value="1"/>
</dbReference>
<dbReference type="GO" id="GO:0035102">
    <property type="term" value="C:PRC1 complex"/>
    <property type="evidence" value="ECO:0007669"/>
    <property type="project" value="TreeGrafter"/>
</dbReference>
<dbReference type="CDD" id="cd09579">
    <property type="entry name" value="SAM_Samd7_11"/>
    <property type="match status" value="1"/>
</dbReference>
<feature type="compositionally biased region" description="Low complexity" evidence="1">
    <location>
        <begin position="625"/>
        <end position="645"/>
    </location>
</feature>
<proteinExistence type="predicted"/>
<dbReference type="Pfam" id="PF07647">
    <property type="entry name" value="SAM_2"/>
    <property type="match status" value="1"/>
</dbReference>
<dbReference type="PANTHER" id="PTHR12247">
    <property type="entry name" value="POLYCOMB GROUP PROTEIN"/>
    <property type="match status" value="1"/>
</dbReference>
<feature type="compositionally biased region" description="Low complexity" evidence="1">
    <location>
        <begin position="357"/>
        <end position="376"/>
    </location>
</feature>
<dbReference type="GO" id="GO:0003682">
    <property type="term" value="F:chromatin binding"/>
    <property type="evidence" value="ECO:0007669"/>
    <property type="project" value="TreeGrafter"/>
</dbReference>
<dbReference type="SUPFAM" id="SSF47769">
    <property type="entry name" value="SAM/Pointed domain"/>
    <property type="match status" value="1"/>
</dbReference>
<keyword evidence="4" id="KW-1185">Reference proteome</keyword>
<feature type="compositionally biased region" description="Basic residues" evidence="1">
    <location>
        <begin position="119"/>
        <end position="128"/>
    </location>
</feature>
<feature type="region of interest" description="Disordered" evidence="1">
    <location>
        <begin position="617"/>
        <end position="646"/>
    </location>
</feature>
<feature type="region of interest" description="Disordered" evidence="1">
    <location>
        <begin position="357"/>
        <end position="484"/>
    </location>
</feature>
<sequence length="871" mass="89346">MREVDTSETSVVWPAWCYSGETTVNEDLPQRLVAAAAAAAAAAATAAVSPSSIVLLAQQKQKQRARQQKDPQQHSSSNQSRSSSVSSASVSPSSSSSSSSPSPSPASPTSTHSPARPPGRSRGKRKSITRTTRVAACSQSPSVVAGSAIAAALEAGSVASASPGGLGLGQRSPPSSIDSACAATLCHGRSVGEGNVAARAPELLSTGQPTGKSVDERRDAEQEAERVPEHGSVKNYHFGAIDTRVLRQHQATLHSLDKMLSERIYDRKKYLNSPTGGGSASGGGVVPASASAFYEKLRNGGGASAAGDTGVGGAAMIESQLNLIKNGGPGGINGTSAHLSAIAASIISNNNNNNSNCSTNNNNNNGSNASDGNGSSTLGGNGSNGALASPRSSSSSNSSSSHQINSNKTSNSSSNNNNNNNNSNTNNNNISSSGSIKSERLSPANNDAQSMASRSRSVTPSSFSGTPPQTMHASEASFPSSIPSGGLLPSPSAVGANAVGRPELQARNYSDFMRSLAAKYNNNNNINDSVSNIKNSFPEPKMRFTQPKSYIEGSLSSKKGSPLTSTQVPNPSIMTSLFSGLPFQSAVFPPLIDMSSTQALVTLARAAKESEIHNILKTDTGGGLKKPSSLSRGSSPPTTSTSLSSHHFPSPFATGYLPGLLPNHHLASFPSQPPPSAALGGPLKSPSRAPEASTLSTTFPLDLSASTPSASKRLRLSSPTPSRHQETSPAPSSTNSQPSADGSLDLKTTRKCHARVEELAAWTVDNVCDFVASIDICAEYVQNFRDQSIDGAGLPLLTEEHLTNSLGMKLGPALKLRSMLAKKLGGPCPCALCSVPTPPPPPPVRTNSSGSGSSKGDTTPTNRPPSNGSIG</sequence>
<feature type="compositionally biased region" description="Low complexity" evidence="1">
    <location>
        <begin position="450"/>
        <end position="464"/>
    </location>
</feature>
<feature type="domain" description="SAM" evidence="2">
    <location>
        <begin position="762"/>
        <end position="808"/>
    </location>
</feature>
<feature type="region of interest" description="Disordered" evidence="1">
    <location>
        <begin position="835"/>
        <end position="871"/>
    </location>
</feature>
<evidence type="ECO:0000259" key="2">
    <source>
        <dbReference type="PROSITE" id="PS50105"/>
    </source>
</evidence>
<name>A0AAG5DQF1_ANOAO</name>
<feature type="compositionally biased region" description="Low complexity" evidence="1">
    <location>
        <begin position="384"/>
        <end position="436"/>
    </location>
</feature>
<feature type="region of interest" description="Disordered" evidence="1">
    <location>
        <begin position="200"/>
        <end position="232"/>
    </location>
</feature>
<dbReference type="PANTHER" id="PTHR12247:SF138">
    <property type="entry name" value="POLYHOMEOTIC DISTAL, ISOFORM A-RELATED"/>
    <property type="match status" value="1"/>
</dbReference>
<dbReference type="PROSITE" id="PS50105">
    <property type="entry name" value="SAM_DOMAIN"/>
    <property type="match status" value="1"/>
</dbReference>
<dbReference type="InterPro" id="IPR050548">
    <property type="entry name" value="PcG_chromatin_remod_factors"/>
</dbReference>
<evidence type="ECO:0000313" key="3">
    <source>
        <dbReference type="EnsemblMetazoa" id="ENSAATROPP013532"/>
    </source>
</evidence>
<organism evidence="3 4">
    <name type="scientific">Anopheles atroparvus</name>
    <name type="common">European mosquito</name>
    <dbReference type="NCBI Taxonomy" id="41427"/>
    <lineage>
        <taxon>Eukaryota</taxon>
        <taxon>Metazoa</taxon>
        <taxon>Ecdysozoa</taxon>
        <taxon>Arthropoda</taxon>
        <taxon>Hexapoda</taxon>
        <taxon>Insecta</taxon>
        <taxon>Pterygota</taxon>
        <taxon>Neoptera</taxon>
        <taxon>Endopterygota</taxon>
        <taxon>Diptera</taxon>
        <taxon>Nematocera</taxon>
        <taxon>Culicoidea</taxon>
        <taxon>Culicidae</taxon>
        <taxon>Anophelinae</taxon>
        <taxon>Anopheles</taxon>
    </lineage>
</organism>
<feature type="region of interest" description="Disordered" evidence="1">
    <location>
        <begin position="58"/>
        <end position="141"/>
    </location>
</feature>
<dbReference type="SMART" id="SM00454">
    <property type="entry name" value="SAM"/>
    <property type="match status" value="1"/>
</dbReference>
<protein>
    <recommendedName>
        <fullName evidence="2">SAM domain-containing protein</fullName>
    </recommendedName>
</protein>
<feature type="compositionally biased region" description="Low complexity" evidence="1">
    <location>
        <begin position="73"/>
        <end position="114"/>
    </location>
</feature>
<feature type="compositionally biased region" description="Polar residues" evidence="1">
    <location>
        <begin position="855"/>
        <end position="871"/>
    </location>
</feature>
<dbReference type="GO" id="GO:0042393">
    <property type="term" value="F:histone binding"/>
    <property type="evidence" value="ECO:0007669"/>
    <property type="project" value="TreeGrafter"/>
</dbReference>
<evidence type="ECO:0000256" key="1">
    <source>
        <dbReference type="SAM" id="MobiDB-lite"/>
    </source>
</evidence>
<feature type="compositionally biased region" description="Basic and acidic residues" evidence="1">
    <location>
        <begin position="213"/>
        <end position="232"/>
    </location>
</feature>
<evidence type="ECO:0000313" key="4">
    <source>
        <dbReference type="Proteomes" id="UP000075880"/>
    </source>
</evidence>
<dbReference type="AlphaFoldDB" id="A0AAG5DQF1"/>
<feature type="compositionally biased region" description="Polar residues" evidence="1">
    <location>
        <begin position="693"/>
        <end position="710"/>
    </location>
</feature>
<reference evidence="3" key="1">
    <citation type="submission" date="2024-04" db="UniProtKB">
        <authorList>
            <consortium name="EnsemblMetazoa"/>
        </authorList>
    </citation>
    <scope>IDENTIFICATION</scope>
    <source>
        <strain evidence="3">EBRO</strain>
    </source>
</reference>
<accession>A0AAG5DQF1</accession>
<dbReference type="GO" id="GO:0045892">
    <property type="term" value="P:negative regulation of DNA-templated transcription"/>
    <property type="evidence" value="ECO:0007669"/>
    <property type="project" value="TreeGrafter"/>
</dbReference>
<feature type="compositionally biased region" description="Polar residues" evidence="1">
    <location>
        <begin position="717"/>
        <end position="740"/>
    </location>
</feature>
<feature type="region of interest" description="Disordered" evidence="1">
    <location>
        <begin position="665"/>
        <end position="744"/>
    </location>
</feature>
<dbReference type="InterPro" id="IPR013761">
    <property type="entry name" value="SAM/pointed_sf"/>
</dbReference>